<dbReference type="CDD" id="cd09272">
    <property type="entry name" value="RNase_HI_RT_Ty1"/>
    <property type="match status" value="1"/>
</dbReference>
<organism evidence="1">
    <name type="scientific">Vitis vinifera</name>
    <name type="common">Grape</name>
    <dbReference type="NCBI Taxonomy" id="29760"/>
    <lineage>
        <taxon>Eukaryota</taxon>
        <taxon>Viridiplantae</taxon>
        <taxon>Streptophyta</taxon>
        <taxon>Embryophyta</taxon>
        <taxon>Tracheophyta</taxon>
        <taxon>Spermatophyta</taxon>
        <taxon>Magnoliopsida</taxon>
        <taxon>eudicotyledons</taxon>
        <taxon>Gunneridae</taxon>
        <taxon>Pentapetalae</taxon>
        <taxon>rosids</taxon>
        <taxon>Vitales</taxon>
        <taxon>Vitaceae</taxon>
        <taxon>Viteae</taxon>
        <taxon>Vitis</taxon>
    </lineage>
</organism>
<protein>
    <recommendedName>
        <fullName evidence="2">Retrovirus-related Pol polyprotein from transposon RE2</fullName>
    </recommendedName>
</protein>
<dbReference type="EMBL" id="AM456427">
    <property type="protein sequence ID" value="CAN81057.1"/>
    <property type="molecule type" value="Genomic_DNA"/>
</dbReference>
<dbReference type="PANTHER" id="PTHR11439">
    <property type="entry name" value="GAG-POL-RELATED RETROTRANSPOSON"/>
    <property type="match status" value="1"/>
</dbReference>
<proteinExistence type="predicted"/>
<gene>
    <name evidence="1" type="ORF">VITISV_033321</name>
</gene>
<dbReference type="AlphaFoldDB" id="A5BE95"/>
<evidence type="ECO:0008006" key="2">
    <source>
        <dbReference type="Google" id="ProtNLM"/>
    </source>
</evidence>
<dbReference type="SUPFAM" id="SSF56672">
    <property type="entry name" value="DNA/RNA polymerases"/>
    <property type="match status" value="1"/>
</dbReference>
<sequence>MAHPSTSYTTVPDSNRYMDLSVTHHFTPDINMLDTVTPFSGLEVHRTPTGIHPSRAKYIIDLLTWAAMLDAKPCPTPMSSNTNLSLHDGVALENGSDYHSFVGALQYCIMTSPNIVFTVNKVCQFMHHPSDVHWQVVKRILRYLKGTYHFGLFLQPSLNFNITCYTDADWASCLDDRRSTSGYCLFLGSNLVSWSSSKQKVVSRSRTESKYQGAANEVAEIAWTKSLLRELFITPTRPPLILCDNINATYLVANPILHARTKHVEINYHFVREHVLQCSLFFQFTHSDDQLVDCMTKPLSTQCFITLRSKLTVLTRPMSLRGDVKLRDVMS</sequence>
<name>A5BE95_VITVI</name>
<evidence type="ECO:0000313" key="1">
    <source>
        <dbReference type="EMBL" id="CAN81057.1"/>
    </source>
</evidence>
<reference evidence="1" key="1">
    <citation type="journal article" date="2007" name="PLoS ONE">
        <title>The first genome sequence of an elite grapevine cultivar (Pinot noir Vitis vinifera L.): coping with a highly heterozygous genome.</title>
        <authorList>
            <person name="Velasco R."/>
            <person name="Zharkikh A."/>
            <person name="Troggio M."/>
            <person name="Cartwright D.A."/>
            <person name="Cestaro A."/>
            <person name="Pruss D."/>
            <person name="Pindo M."/>
            <person name="FitzGerald L.M."/>
            <person name="Vezzulli S."/>
            <person name="Reid J."/>
            <person name="Malacarne G."/>
            <person name="Iliev D."/>
            <person name="Coppola G."/>
            <person name="Wardell B."/>
            <person name="Micheletti D."/>
            <person name="Macalma T."/>
            <person name="Facci M."/>
            <person name="Mitchell J.T."/>
            <person name="Perazzolli M."/>
            <person name="Eldredge G."/>
            <person name="Gatto P."/>
            <person name="Oyzerski R."/>
            <person name="Moretto M."/>
            <person name="Gutin N."/>
            <person name="Stefanini M."/>
            <person name="Chen Y."/>
            <person name="Segala C."/>
            <person name="Davenport C."/>
            <person name="Dematte L."/>
            <person name="Mraz A."/>
            <person name="Battilana J."/>
            <person name="Stormo K."/>
            <person name="Costa F."/>
            <person name="Tao Q."/>
            <person name="Si-Ammour A."/>
            <person name="Harkins T."/>
            <person name="Lackey A."/>
            <person name="Perbost C."/>
            <person name="Taillon B."/>
            <person name="Stella A."/>
            <person name="Solovyev V."/>
            <person name="Fawcett J.A."/>
            <person name="Sterck L."/>
            <person name="Vandepoele K."/>
            <person name="Grando S.M."/>
            <person name="Toppo S."/>
            <person name="Moser C."/>
            <person name="Lanchbury J."/>
            <person name="Bogden R."/>
            <person name="Skolnick M."/>
            <person name="Sgaramella V."/>
            <person name="Bhatnagar S.K."/>
            <person name="Fontana P."/>
            <person name="Gutin A."/>
            <person name="Van de Peer Y."/>
            <person name="Salamini F."/>
            <person name="Viola R."/>
        </authorList>
    </citation>
    <scope>NUCLEOTIDE SEQUENCE</scope>
</reference>
<dbReference type="PANTHER" id="PTHR11439:SF455">
    <property type="entry name" value="RLK (RECEPTOR-LIKE PROTEIN KINASE) 8, PUTATIVE-RELATED"/>
    <property type="match status" value="1"/>
</dbReference>
<dbReference type="InterPro" id="IPR043502">
    <property type="entry name" value="DNA/RNA_pol_sf"/>
</dbReference>
<accession>A5BE95</accession>